<gene>
    <name evidence="4" type="ORF">F3087_34545</name>
</gene>
<keyword evidence="5" id="KW-1185">Reference proteome</keyword>
<dbReference type="PANTHER" id="PTHR33495">
    <property type="entry name" value="ANTI-SIGMA FACTOR ANTAGONIST TM_1081-RELATED-RELATED"/>
    <property type="match status" value="1"/>
</dbReference>
<dbReference type="InterPro" id="IPR003658">
    <property type="entry name" value="Anti-sigma_ant"/>
</dbReference>
<dbReference type="Pfam" id="PF01740">
    <property type="entry name" value="STAS"/>
    <property type="match status" value="1"/>
</dbReference>
<accession>A0A5N0E5U8</accession>
<dbReference type="OrthoDB" id="4484870at2"/>
<evidence type="ECO:0000313" key="4">
    <source>
        <dbReference type="EMBL" id="KAA8884336.1"/>
    </source>
</evidence>
<feature type="domain" description="STAS" evidence="3">
    <location>
        <begin position="8"/>
        <end position="114"/>
    </location>
</feature>
<dbReference type="InterPro" id="IPR036513">
    <property type="entry name" value="STAS_dom_sf"/>
</dbReference>
<proteinExistence type="inferred from homology"/>
<dbReference type="RefSeq" id="WP_150406315.1">
    <property type="nucleotide sequence ID" value="NZ_VXLC01000021.1"/>
</dbReference>
<evidence type="ECO:0000256" key="2">
    <source>
        <dbReference type="RuleBase" id="RU003749"/>
    </source>
</evidence>
<dbReference type="EMBL" id="VXLC01000021">
    <property type="protein sequence ID" value="KAA8884336.1"/>
    <property type="molecule type" value="Genomic_DNA"/>
</dbReference>
<dbReference type="PANTHER" id="PTHR33495:SF2">
    <property type="entry name" value="ANTI-SIGMA FACTOR ANTAGONIST TM_1081-RELATED"/>
    <property type="match status" value="1"/>
</dbReference>
<dbReference type="PROSITE" id="PS50801">
    <property type="entry name" value="STAS"/>
    <property type="match status" value="1"/>
</dbReference>
<dbReference type="NCBIfam" id="TIGR00377">
    <property type="entry name" value="ant_ant_sig"/>
    <property type="match status" value="1"/>
</dbReference>
<dbReference type="Gene3D" id="3.30.750.24">
    <property type="entry name" value="STAS domain"/>
    <property type="match status" value="1"/>
</dbReference>
<dbReference type="CDD" id="cd07043">
    <property type="entry name" value="STAS_anti-anti-sigma_factors"/>
    <property type="match status" value="1"/>
</dbReference>
<evidence type="ECO:0000313" key="5">
    <source>
        <dbReference type="Proteomes" id="UP000323876"/>
    </source>
</evidence>
<organism evidence="4 5">
    <name type="scientific">Nocardia colli</name>
    <dbReference type="NCBI Taxonomy" id="2545717"/>
    <lineage>
        <taxon>Bacteria</taxon>
        <taxon>Bacillati</taxon>
        <taxon>Actinomycetota</taxon>
        <taxon>Actinomycetes</taxon>
        <taxon>Mycobacteriales</taxon>
        <taxon>Nocardiaceae</taxon>
        <taxon>Nocardia</taxon>
    </lineage>
</organism>
<evidence type="ECO:0000259" key="3">
    <source>
        <dbReference type="PROSITE" id="PS50801"/>
    </source>
</evidence>
<comment type="caution">
    <text evidence="4">The sequence shown here is derived from an EMBL/GenBank/DDBJ whole genome shotgun (WGS) entry which is preliminary data.</text>
</comment>
<sequence>MSAESRALQIRLDWAESAAVLTVVGEVDAVSAPQLQSGVEDALQRSPAVLVVDLSGVSFFGSAGLSVLLLALDQLTKGSLRVVASPQVRRPIEVTGLDGMLAVFDTLPAALPSGESPSLA</sequence>
<dbReference type="SUPFAM" id="SSF52091">
    <property type="entry name" value="SpoIIaa-like"/>
    <property type="match status" value="1"/>
</dbReference>
<reference evidence="4 5" key="1">
    <citation type="submission" date="2019-09" db="EMBL/GenBank/DDBJ databases">
        <authorList>
            <person name="Wang X."/>
        </authorList>
    </citation>
    <scope>NUCLEOTIDE SEQUENCE [LARGE SCALE GENOMIC DNA]</scope>
    <source>
        <strain evidence="4 5">CICC 11023</strain>
    </source>
</reference>
<dbReference type="AlphaFoldDB" id="A0A5N0E5U8"/>
<comment type="similarity">
    <text evidence="1 2">Belongs to the anti-sigma-factor antagonist family.</text>
</comment>
<dbReference type="GO" id="GO:0043856">
    <property type="term" value="F:anti-sigma factor antagonist activity"/>
    <property type="evidence" value="ECO:0007669"/>
    <property type="project" value="InterPro"/>
</dbReference>
<name>A0A5N0E5U8_9NOCA</name>
<protein>
    <recommendedName>
        <fullName evidence="2">Anti-sigma factor antagonist</fullName>
    </recommendedName>
</protein>
<dbReference type="Proteomes" id="UP000323876">
    <property type="component" value="Unassembled WGS sequence"/>
</dbReference>
<dbReference type="InterPro" id="IPR002645">
    <property type="entry name" value="STAS_dom"/>
</dbReference>
<evidence type="ECO:0000256" key="1">
    <source>
        <dbReference type="ARBA" id="ARBA00009013"/>
    </source>
</evidence>